<dbReference type="AlphaFoldDB" id="A0A9E7PKG3"/>
<sequence length="70" mass="7582">MKFQVIIREDPEDGGYNVSCPAIQGCHSQGETVDEALENIKDAINGCIEVLNEDTLQNGNSGSRVMEVSL</sequence>
<dbReference type="EMBL" id="CP096115">
    <property type="protein sequence ID" value="UUX91495.1"/>
    <property type="molecule type" value="Genomic_DNA"/>
</dbReference>
<dbReference type="InterPro" id="IPR031807">
    <property type="entry name" value="HicB-like"/>
</dbReference>
<gene>
    <name evidence="2" type="ORF">L6E24_08930</name>
</gene>
<dbReference type="InterPro" id="IPR035069">
    <property type="entry name" value="TTHA1013/TTHA0281-like"/>
</dbReference>
<dbReference type="PANTHER" id="PTHR34504:SF4">
    <property type="entry name" value="ANTITOXIN HICB"/>
    <property type="match status" value="1"/>
</dbReference>
<dbReference type="Gene3D" id="3.30.160.250">
    <property type="match status" value="1"/>
</dbReference>
<accession>A0A9E7PKG3</accession>
<dbReference type="GeneID" id="74307822"/>
<dbReference type="PROSITE" id="PS51257">
    <property type="entry name" value="PROKAR_LIPOPROTEIN"/>
    <property type="match status" value="1"/>
</dbReference>
<evidence type="ECO:0000259" key="1">
    <source>
        <dbReference type="Pfam" id="PF15919"/>
    </source>
</evidence>
<evidence type="ECO:0000313" key="2">
    <source>
        <dbReference type="EMBL" id="UUX91495.1"/>
    </source>
</evidence>
<dbReference type="PANTHER" id="PTHR34504">
    <property type="entry name" value="ANTITOXIN HICB"/>
    <property type="match status" value="1"/>
</dbReference>
<feature type="domain" description="HicB-like antitoxin of toxin-antitoxin system" evidence="1">
    <location>
        <begin position="4"/>
        <end position="55"/>
    </location>
</feature>
<organism evidence="2 3">
    <name type="scientific">Methanoplanus endosymbiosus</name>
    <dbReference type="NCBI Taxonomy" id="33865"/>
    <lineage>
        <taxon>Archaea</taxon>
        <taxon>Methanobacteriati</taxon>
        <taxon>Methanobacteriota</taxon>
        <taxon>Stenosarchaea group</taxon>
        <taxon>Methanomicrobia</taxon>
        <taxon>Methanomicrobiales</taxon>
        <taxon>Methanomicrobiaceae</taxon>
        <taxon>Methanoplanus</taxon>
    </lineage>
</organism>
<dbReference type="InterPro" id="IPR051404">
    <property type="entry name" value="TA_system_antitoxin"/>
</dbReference>
<dbReference type="Pfam" id="PF15919">
    <property type="entry name" value="HicB_lk_antitox"/>
    <property type="match status" value="1"/>
</dbReference>
<proteinExistence type="predicted"/>
<name>A0A9E7PKG3_9EURY</name>
<protein>
    <submittedName>
        <fullName evidence="2">Type II toxin-antitoxin system HicB family antitoxin</fullName>
    </submittedName>
</protein>
<dbReference type="Proteomes" id="UP001060368">
    <property type="component" value="Chromosome"/>
</dbReference>
<dbReference type="KEGG" id="mend:L6E24_08930"/>
<evidence type="ECO:0000313" key="3">
    <source>
        <dbReference type="Proteomes" id="UP001060368"/>
    </source>
</evidence>
<dbReference type="SUPFAM" id="SSF143100">
    <property type="entry name" value="TTHA1013/TTHA0281-like"/>
    <property type="match status" value="1"/>
</dbReference>
<dbReference type="RefSeq" id="WP_257741647.1">
    <property type="nucleotide sequence ID" value="NZ_CP096115.1"/>
</dbReference>
<keyword evidence="3" id="KW-1185">Reference proteome</keyword>
<reference evidence="2" key="1">
    <citation type="submission" date="2022-04" db="EMBL/GenBank/DDBJ databases">
        <title>Complete genome of Methanoplanus endosymbiosus DSM 3599.</title>
        <authorList>
            <person name="Chen S.-C."/>
            <person name="You Y.-T."/>
            <person name="Zhou Y.-Z."/>
            <person name="Lai M.-C."/>
        </authorList>
    </citation>
    <scope>NUCLEOTIDE SEQUENCE</scope>
    <source>
        <strain evidence="2">DSM 3599</strain>
    </source>
</reference>